<dbReference type="SUPFAM" id="SSF56281">
    <property type="entry name" value="Metallo-hydrolase/oxidoreductase"/>
    <property type="match status" value="1"/>
</dbReference>
<evidence type="ECO:0000313" key="9">
    <source>
        <dbReference type="EMBL" id="MFC0410283.1"/>
    </source>
</evidence>
<comment type="cofactor">
    <cofactor evidence="7">
        <name>Zn(2+)</name>
        <dbReference type="ChEBI" id="CHEBI:29105"/>
    </cofactor>
    <text evidence="7">Binds 2 Zn(2+) ions per subunit.</text>
</comment>
<dbReference type="InterPro" id="IPR036866">
    <property type="entry name" value="RibonucZ/Hydroxyglut_hydro"/>
</dbReference>
<keyword evidence="6 7" id="KW-0862">Zinc</keyword>
<evidence type="ECO:0000256" key="7">
    <source>
        <dbReference type="HAMAP-Rule" id="MF_01374"/>
    </source>
</evidence>
<reference evidence="9 10" key="1">
    <citation type="submission" date="2024-09" db="EMBL/GenBank/DDBJ databases">
        <authorList>
            <person name="Sun Q."/>
            <person name="Mori K."/>
        </authorList>
    </citation>
    <scope>NUCLEOTIDE SEQUENCE [LARGE SCALE GENOMIC DNA]</scope>
    <source>
        <strain evidence="9 10">TBRC 5777</strain>
    </source>
</reference>
<feature type="binding site" evidence="7">
    <location>
        <position position="54"/>
    </location>
    <ligand>
        <name>Zn(2+)</name>
        <dbReference type="ChEBI" id="CHEBI:29105"/>
        <label>1</label>
    </ligand>
</feature>
<evidence type="ECO:0000256" key="6">
    <source>
        <dbReference type="ARBA" id="ARBA00022833"/>
    </source>
</evidence>
<feature type="binding site" evidence="7">
    <location>
        <position position="173"/>
    </location>
    <ligand>
        <name>Zn(2+)</name>
        <dbReference type="ChEBI" id="CHEBI:29105"/>
        <label>2</label>
    </ligand>
</feature>
<feature type="binding site" evidence="7">
    <location>
        <position position="59"/>
    </location>
    <ligand>
        <name>Zn(2+)</name>
        <dbReference type="ChEBI" id="CHEBI:29105"/>
        <label>2</label>
    </ligand>
</feature>
<keyword evidence="5 7" id="KW-0378">Hydrolase</keyword>
<dbReference type="InterPro" id="IPR001018">
    <property type="entry name" value="Beta-lactamase_class-B_CS"/>
</dbReference>
<evidence type="ECO:0000256" key="1">
    <source>
        <dbReference type="ARBA" id="ARBA00001623"/>
    </source>
</evidence>
<dbReference type="SMART" id="SM00849">
    <property type="entry name" value="Lactamase_B"/>
    <property type="match status" value="1"/>
</dbReference>
<evidence type="ECO:0000256" key="3">
    <source>
        <dbReference type="ARBA" id="ARBA00006759"/>
    </source>
</evidence>
<dbReference type="RefSeq" id="WP_377046035.1">
    <property type="nucleotide sequence ID" value="NZ_JBHLUN010000014.1"/>
</dbReference>
<comment type="similarity">
    <text evidence="3 7">Belongs to the metallo-beta-lactamase superfamily. Glyoxalase II family.</text>
</comment>
<dbReference type="EMBL" id="JBHLUN010000014">
    <property type="protein sequence ID" value="MFC0410283.1"/>
    <property type="molecule type" value="Genomic_DNA"/>
</dbReference>
<dbReference type="Pfam" id="PF16123">
    <property type="entry name" value="HAGH_C"/>
    <property type="match status" value="1"/>
</dbReference>
<dbReference type="GO" id="GO:0004416">
    <property type="term" value="F:hydroxyacylglutathione hydrolase activity"/>
    <property type="evidence" value="ECO:0007669"/>
    <property type="project" value="UniProtKB-EC"/>
</dbReference>
<dbReference type="InterPro" id="IPR017782">
    <property type="entry name" value="Hydroxyacylglutathione_Hdrlase"/>
</dbReference>
<sequence length="245" mass="25829">MTLNVRAIPCLSDNYAWLLTCSDTGTVAVCDPGEAAPVLAALPEGRCDLVLITHHHGDHVGGVAELVAATGAKTVGHPAEGVRLPPLDHALNPGDGIAIGAARAIVIDTPGHARGHVAFHVQAPGRERDVLLSGDALFSLGCGKLLEGTAEEMFLSMQRLRTLPPDTLVCPGHEYTLSNARFALTVEPDNQALQARVREAEAQRAAGQPTVPTTLEGEIATNPFLRAVDVQTLAARRRAKDVFRG</sequence>
<gene>
    <name evidence="7 9" type="primary">gloB</name>
    <name evidence="9" type="ORF">ACFFGY_18675</name>
</gene>
<feature type="binding site" evidence="7">
    <location>
        <position position="135"/>
    </location>
    <ligand>
        <name>Zn(2+)</name>
        <dbReference type="ChEBI" id="CHEBI:29105"/>
        <label>1</label>
    </ligand>
</feature>
<evidence type="ECO:0000256" key="2">
    <source>
        <dbReference type="ARBA" id="ARBA00004963"/>
    </source>
</evidence>
<dbReference type="InterPro" id="IPR032282">
    <property type="entry name" value="HAGH_C"/>
</dbReference>
<feature type="binding site" evidence="7">
    <location>
        <position position="112"/>
    </location>
    <ligand>
        <name>Zn(2+)</name>
        <dbReference type="ChEBI" id="CHEBI:29105"/>
        <label>1</label>
    </ligand>
</feature>
<dbReference type="Gene3D" id="3.60.15.10">
    <property type="entry name" value="Ribonuclease Z/Hydroxyacylglutathione hydrolase-like"/>
    <property type="match status" value="1"/>
</dbReference>
<dbReference type="PANTHER" id="PTHR43705:SF1">
    <property type="entry name" value="HYDROXYACYLGLUTATHIONE HYDROLASE GLOB"/>
    <property type="match status" value="1"/>
</dbReference>
<dbReference type="EC" id="3.1.2.6" evidence="7"/>
<dbReference type="CDD" id="cd07723">
    <property type="entry name" value="hydroxyacylglutathione_hydrolase_MBL-fold"/>
    <property type="match status" value="1"/>
</dbReference>
<dbReference type="InterPro" id="IPR050110">
    <property type="entry name" value="Glyoxalase_II_hydrolase"/>
</dbReference>
<evidence type="ECO:0000313" key="10">
    <source>
        <dbReference type="Proteomes" id="UP001589865"/>
    </source>
</evidence>
<dbReference type="Proteomes" id="UP001589865">
    <property type="component" value="Unassembled WGS sequence"/>
</dbReference>
<keyword evidence="4 7" id="KW-0479">Metal-binding</keyword>
<name>A0ABV6JX71_9PROT</name>
<comment type="pathway">
    <text evidence="2 7">Secondary metabolite metabolism; methylglyoxal degradation; (R)-lactate from methylglyoxal: step 2/2.</text>
</comment>
<comment type="function">
    <text evidence="7">Thiolesterase that catalyzes the hydrolysis of S-D-lactoyl-glutathione to form glutathione and D-lactic acid.</text>
</comment>
<feature type="domain" description="Metallo-beta-lactamase" evidence="8">
    <location>
        <begin position="13"/>
        <end position="173"/>
    </location>
</feature>
<feature type="binding site" evidence="7">
    <location>
        <position position="135"/>
    </location>
    <ligand>
        <name>Zn(2+)</name>
        <dbReference type="ChEBI" id="CHEBI:29105"/>
        <label>2</label>
    </ligand>
</feature>
<protein>
    <recommendedName>
        <fullName evidence="7">Hydroxyacylglutathione hydrolase</fullName>
        <ecNumber evidence="7">3.1.2.6</ecNumber>
    </recommendedName>
    <alternativeName>
        <fullName evidence="7">Glyoxalase II</fullName>
        <shortName evidence="7">Glx II</shortName>
    </alternativeName>
</protein>
<feature type="binding site" evidence="7">
    <location>
        <position position="56"/>
    </location>
    <ligand>
        <name>Zn(2+)</name>
        <dbReference type="ChEBI" id="CHEBI:29105"/>
        <label>1</label>
    </ligand>
</feature>
<dbReference type="PROSITE" id="PS00743">
    <property type="entry name" value="BETA_LACTAMASE_B_1"/>
    <property type="match status" value="1"/>
</dbReference>
<evidence type="ECO:0000256" key="4">
    <source>
        <dbReference type="ARBA" id="ARBA00022723"/>
    </source>
</evidence>
<comment type="caution">
    <text evidence="9">The sequence shown here is derived from an EMBL/GenBank/DDBJ whole genome shotgun (WGS) entry which is preliminary data.</text>
</comment>
<dbReference type="NCBIfam" id="TIGR03413">
    <property type="entry name" value="GSH_gloB"/>
    <property type="match status" value="1"/>
</dbReference>
<dbReference type="InterPro" id="IPR035680">
    <property type="entry name" value="Clx_II_MBL"/>
</dbReference>
<feature type="binding site" evidence="7">
    <location>
        <position position="58"/>
    </location>
    <ligand>
        <name>Zn(2+)</name>
        <dbReference type="ChEBI" id="CHEBI:29105"/>
        <label>2</label>
    </ligand>
</feature>
<dbReference type="Pfam" id="PF00753">
    <property type="entry name" value="Lactamase_B"/>
    <property type="match status" value="1"/>
</dbReference>
<dbReference type="InterPro" id="IPR001279">
    <property type="entry name" value="Metallo-B-lactamas"/>
</dbReference>
<dbReference type="PIRSF" id="PIRSF005457">
    <property type="entry name" value="Glx"/>
    <property type="match status" value="1"/>
</dbReference>
<accession>A0ABV6JX71</accession>
<proteinExistence type="inferred from homology"/>
<comment type="catalytic activity">
    <reaction evidence="1 7">
        <text>an S-(2-hydroxyacyl)glutathione + H2O = a 2-hydroxy carboxylate + glutathione + H(+)</text>
        <dbReference type="Rhea" id="RHEA:21864"/>
        <dbReference type="ChEBI" id="CHEBI:15377"/>
        <dbReference type="ChEBI" id="CHEBI:15378"/>
        <dbReference type="ChEBI" id="CHEBI:57925"/>
        <dbReference type="ChEBI" id="CHEBI:58896"/>
        <dbReference type="ChEBI" id="CHEBI:71261"/>
        <dbReference type="EC" id="3.1.2.6"/>
    </reaction>
</comment>
<keyword evidence="10" id="KW-1185">Reference proteome</keyword>
<evidence type="ECO:0000259" key="8">
    <source>
        <dbReference type="SMART" id="SM00849"/>
    </source>
</evidence>
<organism evidence="9 10">
    <name type="scientific">Roseomonas elaeocarpi</name>
    <dbReference type="NCBI Taxonomy" id="907779"/>
    <lineage>
        <taxon>Bacteria</taxon>
        <taxon>Pseudomonadati</taxon>
        <taxon>Pseudomonadota</taxon>
        <taxon>Alphaproteobacteria</taxon>
        <taxon>Acetobacterales</taxon>
        <taxon>Roseomonadaceae</taxon>
        <taxon>Roseomonas</taxon>
    </lineage>
</organism>
<comment type="subunit">
    <text evidence="7">Monomer.</text>
</comment>
<evidence type="ECO:0000256" key="5">
    <source>
        <dbReference type="ARBA" id="ARBA00022801"/>
    </source>
</evidence>
<dbReference type="HAMAP" id="MF_01374">
    <property type="entry name" value="Glyoxalase_2"/>
    <property type="match status" value="1"/>
</dbReference>
<dbReference type="PANTHER" id="PTHR43705">
    <property type="entry name" value="HYDROXYACYLGLUTATHIONE HYDROLASE"/>
    <property type="match status" value="1"/>
</dbReference>